<dbReference type="NCBIfam" id="TIGR03696">
    <property type="entry name" value="Rhs_assc_core"/>
    <property type="match status" value="1"/>
</dbReference>
<dbReference type="RefSeq" id="WP_231578728.1">
    <property type="nucleotide sequence ID" value="NZ_BBLD01000008.1"/>
</dbReference>
<proteinExistence type="predicted"/>
<name>A0ABQ5YCL4_9VIBR</name>
<dbReference type="PANTHER" id="PTHR32305:SF15">
    <property type="entry name" value="PROTEIN RHSA-RELATED"/>
    <property type="match status" value="1"/>
</dbReference>
<dbReference type="InterPro" id="IPR006530">
    <property type="entry name" value="YD"/>
</dbReference>
<dbReference type="SUPFAM" id="SSF69318">
    <property type="entry name" value="Integrin alpha N-terminal domain"/>
    <property type="match status" value="1"/>
</dbReference>
<evidence type="ECO:0000259" key="6">
    <source>
        <dbReference type="Pfam" id="PF25023"/>
    </source>
</evidence>
<organism evidence="7 8">
    <name type="scientific">Vibrio hyugaensis</name>
    <dbReference type="NCBI Taxonomy" id="1534743"/>
    <lineage>
        <taxon>Bacteria</taxon>
        <taxon>Pseudomonadati</taxon>
        <taxon>Pseudomonadota</taxon>
        <taxon>Gammaproteobacteria</taxon>
        <taxon>Vibrionales</taxon>
        <taxon>Vibrionaceae</taxon>
        <taxon>Vibrio</taxon>
    </lineage>
</organism>
<dbReference type="Gene3D" id="2.180.10.10">
    <property type="entry name" value="RHS repeat-associated core"/>
    <property type="match status" value="2"/>
</dbReference>
<dbReference type="Pfam" id="PF25023">
    <property type="entry name" value="TEN_YD-shell"/>
    <property type="match status" value="1"/>
</dbReference>
<dbReference type="Proteomes" id="UP001156669">
    <property type="component" value="Unassembled WGS sequence"/>
</dbReference>
<evidence type="ECO:0000256" key="4">
    <source>
        <dbReference type="ARBA" id="ARBA00023026"/>
    </source>
</evidence>
<sequence>MSRLSMLFLSVFAFSIQAVEIGTLPGELVVQSGTAQYQLPISVPKGRGGNTPQLSLVYSSGGTPSGVIGSGFSLTGMPTISRCGSQKTIDSQVLAVQYDELDNFCLDGSRLIVTEGANAKKGSVYRPYMEDYSKVVLRKDASLADSSFTAYTKAGDILTFGKKLDNATWLLTRVDDRTGKNPINYHYNTIGQIQNITYDIFNIVFVYIEADKVQSRDTTQTYFNKVNGVVRKGNKQLSKIEIKANNQLKNYYELRRRGVSQDDSNSVLAQQILGISYCHSAGKCLPETTFEWYQNKPENFQFEKSINHWGGATDGETEWFFDVNADQKQDYCRPRYSSNIFVKNLICQFDVKSKSSSDVTYALHPVLFMDKWKQWVDFNGNGVPSLCGLFEDKIHCSEFLPSGDIEKYSIPITNSGMGKDWTWAFDFTGNGRPDFCRRGTKNELICSENNGLNTFTNTHTITDITWGKSEETWWADIDGNGFQDLCSATKTGKDAELTCTRFNAGRIIAKNQKLALNDLGFSDRRWWVDVNGDGADDYCRATGKSSGNGSNLTCSLGSLGHINKFDNDINLEGDIDGDWNGNWGVENRRWWLDLNQDGRSDYCRMSKSSKALRCTNIFAENNLSFFSGSDTTNHRFWILDFNQNGYLDYCRQVGASSGSGSFLQCDEFDQRTTAQPRLKSVTNGLGFKSSVEYARHQDVGSATWPTKLTYPYVPSNPNAPVVSTLSADDGIGGKVHTQFRYGPGRFHLQGEGHSGFAWIKQAQFGADDLHIKGREVIYRTDFPYTQSVSEAKEFILPTLSTNGLNWNFSESGTLLNYSKTEYAHKNSGKSGQIIRVEAAQGGAYLPNNEFGYYEQYSYQGKTYLKVPDTFVPIAGEILVPIFLPSNDVYVLEDKSSSEVIDGSYTIYDAKLVKLSQSQVAHILPHLSHSSSKWYVNDSNHDGSLDLANYAQLSKKRLTVYQTKETSSSYDLNGRLLSTVETTQGRLDEYGNVGLLEIKTTAKNPVTQKEETFTQRTESIYSNNPTSWILGRLSQSTVTHIAPNGDQEKRTSKFGYDTSTGYLTKEIIEPGDKLSVTKNYALNSEGEVETTSISAWAGDKKGTETRSGSSVINYNGLNVEVVSTNAKGFATRSNTNRLTGSTTAFDINGLESRVFVDGFGRTVQTRTKSQNGFNNTYTKYYPTSDSQCRASGTVPSQAVYCVVTQTDGLGTSITYLDVLEREVRKASLGLNNKWVIKDSFYNSKGQLYKVTRPYFVGETPQYSITHYDKLGRVQSISEPGPAGEKPSWIKFSYGPLTVTETDALTRSKTTYSNAMGWEIKVAQPEGATVEKTYSPIGKLLTATGADGAAIVNRYDKLGNKYYTDDPDLGNWTYKHNGFGELISQTDAKGQTTTMDYDVLGRMTSRATQTITEVSGKKKTEVETSSWIYDTYGKHLWKGALLRETKLGYTKNLTYTSLGQVDTEQVITASHTFSRSFEYNNLGQLEKEIRPNQFSLHYDYDSKTGINTGVWGDKSQVKLTFSDAEYRQVIQPLINEAMSKSRSYLSKANELIKQVNVYDARVAEYEILRDKIQHVAGGTSEIYEHVYGKALDVFAAANGAQYLQVPDNFVLIAQDIAIPLYAPPAFHLKLEGNSISKVSLDEWRAIESSLTPSNTTVFYGDFDGSGQAGITEVPVGRDHPLYDSEIRQQFNRLHNLAAEIQRLEYVRNDLHQKASNYVSAAQQLVSLAKQTELIATRYQTMSADSKLESEALEGLESEHLNKGRIYYWTLNGLDAEGRVRAELYGNGLANLYDYHEGTGQLLNITTQDGTKSIRALHYVYDRMDNVKRRTDLINNIDEYYDYDNLDRLESNVINGLSGKHRQNAQFYKTYSVSYNSAGNIDYKSDVGHYKYDDPDHVHAVTKAGNKQYTYDANGNMLSGDNRAFTWTGFNKPSKITRGSQWVSFSYDNNRQRYFKQNQDGDKTWYLGKAYERIERSNGEVEHKQFISGGGKLVAVNIDRKKSNASGQTASFDRQVRYLHSDALGSNDLITDLWGNVVDRKNYDAWGKERYFEWDKEANYLEQDPMVNRGYTGHEQVDEIGLIHMNARMYDATLGRFISADSFIQAPSNSQSFNRYSYVQNNPMKYTDPSGHFFKKIFKEIKRAFKKVGKFLKKNWRMLAAVAVAVVAPYAAAIVFEVTAIASLTAGQLVVTGFAAGAVSGAITGRSFKSALIGGMSGAMFATLHNFIPSGAYEAAGKMVAHGMAGGMSSVMQGGSFGDGFISAAVMQGISLSPLGGAMDALSSVELNNQIYNAAMSAAIGGTVSVLTGGKFKNGAVSAAFSRMLNDQVAGGGGSELIDSNLADNLGLNDESTSFLQIGLNVPSSVIEFFGGDTGGADIGLHIGLLKLNSAKHEYGIFLTKSALGGASIPGTSGDVWKGSLKFLNVDLGRHGGNFNDFSGNSSGGDLSFGAFGTSMGISDSGKGYGSVGIRAGVGSSVGRSTTEVLSVGQDGVKLYSSGCSGFVC</sequence>
<dbReference type="InterPro" id="IPR028994">
    <property type="entry name" value="Integrin_alpha_N"/>
</dbReference>
<evidence type="ECO:0000313" key="8">
    <source>
        <dbReference type="Proteomes" id="UP001156669"/>
    </source>
</evidence>
<feature type="chain" id="PRO_5045991869" description="Teneurin-like YD-shell domain-containing protein" evidence="5">
    <location>
        <begin position="19"/>
        <end position="2502"/>
    </location>
</feature>
<dbReference type="Pfam" id="PF05593">
    <property type="entry name" value="RHS_repeat"/>
    <property type="match status" value="1"/>
</dbReference>
<dbReference type="InterPro" id="IPR050708">
    <property type="entry name" value="T6SS_VgrG/RHS"/>
</dbReference>
<dbReference type="InterPro" id="IPR003284">
    <property type="entry name" value="Sal_SpvB"/>
</dbReference>
<protein>
    <recommendedName>
        <fullName evidence="6">Teneurin-like YD-shell domain-containing protein</fullName>
    </recommendedName>
</protein>
<evidence type="ECO:0000256" key="1">
    <source>
        <dbReference type="ARBA" id="ARBA00004613"/>
    </source>
</evidence>
<dbReference type="InterPro" id="IPR031325">
    <property type="entry name" value="RHS_repeat"/>
</dbReference>
<comment type="subcellular location">
    <subcellularLocation>
        <location evidence="1">Secreted</location>
    </subcellularLocation>
</comment>
<accession>A0ABQ5YCL4</accession>
<reference evidence="8" key="1">
    <citation type="journal article" date="2019" name="Int. J. Syst. Evol. Microbiol.">
        <title>The Global Catalogue of Microorganisms (GCM) 10K type strain sequencing project: providing services to taxonomists for standard genome sequencing and annotation.</title>
        <authorList>
            <consortium name="The Broad Institute Genomics Platform"/>
            <consortium name="The Broad Institute Genome Sequencing Center for Infectious Disease"/>
            <person name="Wu L."/>
            <person name="Ma J."/>
        </authorList>
    </citation>
    <scope>NUCLEOTIDE SEQUENCE [LARGE SCALE GENOMIC DNA]</scope>
    <source>
        <strain evidence="8">NBRC 110633</strain>
    </source>
</reference>
<evidence type="ECO:0000256" key="3">
    <source>
        <dbReference type="ARBA" id="ARBA00022737"/>
    </source>
</evidence>
<dbReference type="PANTHER" id="PTHR32305">
    <property type="match status" value="1"/>
</dbReference>
<keyword evidence="2" id="KW-0964">Secreted</keyword>
<dbReference type="InterPro" id="IPR022385">
    <property type="entry name" value="Rhs_assc_core"/>
</dbReference>
<evidence type="ECO:0000256" key="5">
    <source>
        <dbReference type="SAM" id="SignalP"/>
    </source>
</evidence>
<evidence type="ECO:0000313" key="7">
    <source>
        <dbReference type="EMBL" id="GLR06810.1"/>
    </source>
</evidence>
<dbReference type="InterPro" id="IPR056823">
    <property type="entry name" value="TEN-like_YD-shell"/>
</dbReference>
<dbReference type="EMBL" id="BSOE01000058">
    <property type="protein sequence ID" value="GLR06810.1"/>
    <property type="molecule type" value="Genomic_DNA"/>
</dbReference>
<dbReference type="NCBIfam" id="TIGR01643">
    <property type="entry name" value="YD_repeat_2x"/>
    <property type="match status" value="1"/>
</dbReference>
<evidence type="ECO:0000256" key="2">
    <source>
        <dbReference type="ARBA" id="ARBA00022525"/>
    </source>
</evidence>
<feature type="domain" description="Teneurin-like YD-shell" evidence="6">
    <location>
        <begin position="1795"/>
        <end position="2121"/>
    </location>
</feature>
<feature type="signal peptide" evidence="5">
    <location>
        <begin position="1"/>
        <end position="18"/>
    </location>
</feature>
<comment type="caution">
    <text evidence="7">The sequence shown here is derived from an EMBL/GenBank/DDBJ whole genome shotgun (WGS) entry which is preliminary data.</text>
</comment>
<dbReference type="Pfam" id="PF03534">
    <property type="entry name" value="SpvB"/>
    <property type="match status" value="1"/>
</dbReference>
<keyword evidence="5" id="KW-0732">Signal</keyword>
<gene>
    <name evidence="7" type="ORF">GCM10007906_43980</name>
</gene>
<keyword evidence="8" id="KW-1185">Reference proteome</keyword>
<keyword evidence="4" id="KW-0843">Virulence</keyword>
<keyword evidence="3" id="KW-0677">Repeat</keyword>